<comment type="caution">
    <text evidence="1">The sequence shown here is derived from an EMBL/GenBank/DDBJ whole genome shotgun (WGS) entry which is preliminary data.</text>
</comment>
<sequence>MYWDSPHFLWPSDHLMFLQENVRWLHKPPQVLEQVPLLCKNRAAILIKIFVWFRKPPERRKELHPLCRKGAVLVKIPKNRDEIYEEVMTPAEEVPAL</sequence>
<evidence type="ECO:0000313" key="1">
    <source>
        <dbReference type="EMBL" id="GBM51700.1"/>
    </source>
</evidence>
<evidence type="ECO:0000313" key="2">
    <source>
        <dbReference type="Proteomes" id="UP000499080"/>
    </source>
</evidence>
<dbReference type="Proteomes" id="UP000499080">
    <property type="component" value="Unassembled WGS sequence"/>
</dbReference>
<keyword evidence="2" id="KW-1185">Reference proteome</keyword>
<protein>
    <submittedName>
        <fullName evidence="1">Uncharacterized protein</fullName>
    </submittedName>
</protein>
<name>A0A4Y2GDM9_ARAVE</name>
<gene>
    <name evidence="1" type="ORF">AVEN_215343_1</name>
</gene>
<proteinExistence type="predicted"/>
<reference evidence="1 2" key="1">
    <citation type="journal article" date="2019" name="Sci. Rep.">
        <title>Orb-weaving spider Araneus ventricosus genome elucidates the spidroin gene catalogue.</title>
        <authorList>
            <person name="Kono N."/>
            <person name="Nakamura H."/>
            <person name="Ohtoshi R."/>
            <person name="Moran D.A.P."/>
            <person name="Shinohara A."/>
            <person name="Yoshida Y."/>
            <person name="Fujiwara M."/>
            <person name="Mori M."/>
            <person name="Tomita M."/>
            <person name="Arakawa K."/>
        </authorList>
    </citation>
    <scope>NUCLEOTIDE SEQUENCE [LARGE SCALE GENOMIC DNA]</scope>
</reference>
<organism evidence="1 2">
    <name type="scientific">Araneus ventricosus</name>
    <name type="common">Orbweaver spider</name>
    <name type="synonym">Epeira ventricosa</name>
    <dbReference type="NCBI Taxonomy" id="182803"/>
    <lineage>
        <taxon>Eukaryota</taxon>
        <taxon>Metazoa</taxon>
        <taxon>Ecdysozoa</taxon>
        <taxon>Arthropoda</taxon>
        <taxon>Chelicerata</taxon>
        <taxon>Arachnida</taxon>
        <taxon>Araneae</taxon>
        <taxon>Araneomorphae</taxon>
        <taxon>Entelegynae</taxon>
        <taxon>Araneoidea</taxon>
        <taxon>Araneidae</taxon>
        <taxon>Araneus</taxon>
    </lineage>
</organism>
<dbReference type="EMBL" id="BGPR01001346">
    <property type="protein sequence ID" value="GBM51700.1"/>
    <property type="molecule type" value="Genomic_DNA"/>
</dbReference>
<dbReference type="AlphaFoldDB" id="A0A4Y2GDM9"/>
<accession>A0A4Y2GDM9</accession>